<dbReference type="InterPro" id="IPR004013">
    <property type="entry name" value="PHP_dom"/>
</dbReference>
<keyword evidence="5 8" id="KW-0378">Hydrolase</keyword>
<evidence type="ECO:0000256" key="7">
    <source>
        <dbReference type="ARBA" id="ARBA00049158"/>
    </source>
</evidence>
<evidence type="ECO:0000256" key="6">
    <source>
        <dbReference type="ARBA" id="ARBA00023102"/>
    </source>
</evidence>
<keyword evidence="4 8" id="KW-0028">Amino-acid biosynthesis</keyword>
<dbReference type="Gene3D" id="3.20.20.140">
    <property type="entry name" value="Metal-dependent hydrolases"/>
    <property type="match status" value="1"/>
</dbReference>
<evidence type="ECO:0000313" key="11">
    <source>
        <dbReference type="Proteomes" id="UP000005707"/>
    </source>
</evidence>
<dbReference type="InParanoid" id="U2EGK9"/>
<accession>U2EGK9</accession>
<evidence type="ECO:0000256" key="4">
    <source>
        <dbReference type="ARBA" id="ARBA00022605"/>
    </source>
</evidence>
<dbReference type="AlphaFoldDB" id="U2EGK9"/>
<evidence type="ECO:0000256" key="8">
    <source>
        <dbReference type="RuleBase" id="RU366003"/>
    </source>
</evidence>
<dbReference type="CDD" id="cd12110">
    <property type="entry name" value="PHP_HisPPase_Hisj_like"/>
    <property type="match status" value="1"/>
</dbReference>
<evidence type="ECO:0000256" key="1">
    <source>
        <dbReference type="ARBA" id="ARBA00004970"/>
    </source>
</evidence>
<dbReference type="FunCoup" id="U2EGK9">
    <property type="interactions" value="87"/>
</dbReference>
<dbReference type="SUPFAM" id="SSF89550">
    <property type="entry name" value="PHP domain-like"/>
    <property type="match status" value="1"/>
</dbReference>
<sequence>MKTNYHTHVYRCGHATGDVKDYVEKAIEEEYKEIGISDHAPMPKYLTDRMKMYELEDYIDDIHYCREHYSNQIKIYSGLEIEYFDDLHDYYEKLVDKFDYLILAIHQFKLDHKLINTYKMKTEAEVEQYFKTLIKGIETDYFKFVAHPDLFAYRLNWTPKMETLTHELASVLEEKNIIIEFNANGIRRGNRTIEGEKRIAYPYKPFWDVIKKYDIDILINSDCHDPLFLNDEYDHKAKELAEKWGLQIIHFLFEK</sequence>
<dbReference type="OrthoDB" id="9775255at2"/>
<dbReference type="STRING" id="1033810.HLPCO_000417"/>
<dbReference type="GO" id="GO:0004401">
    <property type="term" value="F:histidinol-phosphatase activity"/>
    <property type="evidence" value="ECO:0007669"/>
    <property type="project" value="UniProtKB-UniRule"/>
</dbReference>
<comment type="similarity">
    <text evidence="2 8">Belongs to the PHP hydrolase family. HisK subfamily.</text>
</comment>
<name>U2EGK9_9MOLU</name>
<feature type="domain" description="PHP" evidence="9">
    <location>
        <begin position="5"/>
        <end position="183"/>
    </location>
</feature>
<dbReference type="Proteomes" id="UP000005707">
    <property type="component" value="Unassembled WGS sequence"/>
</dbReference>
<dbReference type="GO" id="GO:0005737">
    <property type="term" value="C:cytoplasm"/>
    <property type="evidence" value="ECO:0007669"/>
    <property type="project" value="TreeGrafter"/>
</dbReference>
<dbReference type="EC" id="3.1.3.15" evidence="3 8"/>
<dbReference type="InterPro" id="IPR016195">
    <property type="entry name" value="Pol/histidinol_Pase-like"/>
</dbReference>
<reference evidence="10 11" key="2">
    <citation type="journal article" date="2013" name="PLoS ONE">
        <title>INDIGO - INtegrated Data Warehouse of MIcrobial GenOmes with Examples from the Red Sea Extremophiles.</title>
        <authorList>
            <person name="Alam I."/>
            <person name="Antunes A."/>
            <person name="Kamau A.A."/>
            <person name="Ba Alawi W."/>
            <person name="Kalkatawi M."/>
            <person name="Stingl U."/>
            <person name="Bajic V.B."/>
        </authorList>
    </citation>
    <scope>NUCLEOTIDE SEQUENCE [LARGE SCALE GENOMIC DNA]</scope>
    <source>
        <strain evidence="10 11">SSD-17B</strain>
    </source>
</reference>
<keyword evidence="6 8" id="KW-0368">Histidine biosynthesis</keyword>
<dbReference type="GO" id="GO:0000105">
    <property type="term" value="P:L-histidine biosynthetic process"/>
    <property type="evidence" value="ECO:0007669"/>
    <property type="project" value="UniProtKB-UniRule"/>
</dbReference>
<dbReference type="PANTHER" id="PTHR21039:SF0">
    <property type="entry name" value="HISTIDINOL-PHOSPHATASE"/>
    <property type="match status" value="1"/>
</dbReference>
<evidence type="ECO:0000256" key="2">
    <source>
        <dbReference type="ARBA" id="ARBA00009152"/>
    </source>
</evidence>
<protein>
    <recommendedName>
        <fullName evidence="3 8">Histidinol-phosphatase</fullName>
        <shortName evidence="8">HolPase</shortName>
        <ecNumber evidence="3 8">3.1.3.15</ecNumber>
    </recommendedName>
</protein>
<dbReference type="EMBL" id="AFNU02000001">
    <property type="protein sequence ID" value="ERJ13751.1"/>
    <property type="molecule type" value="Genomic_DNA"/>
</dbReference>
<dbReference type="RefSeq" id="WP_008826142.1">
    <property type="nucleotide sequence ID" value="NZ_AFNU02000001.1"/>
</dbReference>
<dbReference type="Pfam" id="PF02811">
    <property type="entry name" value="PHP"/>
    <property type="match status" value="1"/>
</dbReference>
<keyword evidence="11" id="KW-1185">Reference proteome</keyword>
<evidence type="ECO:0000259" key="9">
    <source>
        <dbReference type="Pfam" id="PF02811"/>
    </source>
</evidence>
<proteinExistence type="inferred from homology"/>
<dbReference type="eggNOG" id="COG1387">
    <property type="taxonomic scope" value="Bacteria"/>
</dbReference>
<comment type="pathway">
    <text evidence="1 8">Amino-acid biosynthesis; L-histidine biosynthesis; L-histidine from 5-phospho-alpha-D-ribose 1-diphosphate: step 8/9.</text>
</comment>
<comment type="caution">
    <text evidence="10">The sequence shown here is derived from an EMBL/GenBank/DDBJ whole genome shotgun (WGS) entry which is preliminary data.</text>
</comment>
<evidence type="ECO:0000313" key="10">
    <source>
        <dbReference type="EMBL" id="ERJ13751.1"/>
    </source>
</evidence>
<comment type="catalytic activity">
    <reaction evidence="7 8">
        <text>L-histidinol phosphate + H2O = L-histidinol + phosphate</text>
        <dbReference type="Rhea" id="RHEA:14465"/>
        <dbReference type="ChEBI" id="CHEBI:15377"/>
        <dbReference type="ChEBI" id="CHEBI:43474"/>
        <dbReference type="ChEBI" id="CHEBI:57699"/>
        <dbReference type="ChEBI" id="CHEBI:57980"/>
        <dbReference type="EC" id="3.1.3.15"/>
    </reaction>
</comment>
<organism evidence="10 11">
    <name type="scientific">Haloplasma contractile SSD-17B</name>
    <dbReference type="NCBI Taxonomy" id="1033810"/>
    <lineage>
        <taxon>Bacteria</taxon>
        <taxon>Bacillati</taxon>
        <taxon>Mycoplasmatota</taxon>
        <taxon>Mollicutes</taxon>
        <taxon>Haloplasmatales</taxon>
        <taxon>Haloplasmataceae</taxon>
        <taxon>Haloplasma</taxon>
    </lineage>
</organism>
<gene>
    <name evidence="10" type="ORF">HLPCO_000417</name>
</gene>
<reference evidence="10 11" key="1">
    <citation type="journal article" date="2011" name="J. Bacteriol.">
        <title>Genome sequence of Haloplasma contractile, an unusual contractile bacterium from a deep-sea anoxic brine lake.</title>
        <authorList>
            <person name="Antunes A."/>
            <person name="Alam I."/>
            <person name="El Dorry H."/>
            <person name="Siam R."/>
            <person name="Robertson A."/>
            <person name="Bajic V.B."/>
            <person name="Stingl U."/>
        </authorList>
    </citation>
    <scope>NUCLEOTIDE SEQUENCE [LARGE SCALE GENOMIC DNA]</scope>
    <source>
        <strain evidence="10 11">SSD-17B</strain>
    </source>
</reference>
<dbReference type="PANTHER" id="PTHR21039">
    <property type="entry name" value="HISTIDINOL PHOSPHATASE-RELATED"/>
    <property type="match status" value="1"/>
</dbReference>
<dbReference type="UniPathway" id="UPA00031">
    <property type="reaction ID" value="UER00013"/>
</dbReference>
<dbReference type="InterPro" id="IPR010140">
    <property type="entry name" value="Histidinol_P_phosphatase_HisJ"/>
</dbReference>
<evidence type="ECO:0000256" key="3">
    <source>
        <dbReference type="ARBA" id="ARBA00013085"/>
    </source>
</evidence>
<evidence type="ECO:0000256" key="5">
    <source>
        <dbReference type="ARBA" id="ARBA00022801"/>
    </source>
</evidence>